<dbReference type="GO" id="GO:0005524">
    <property type="term" value="F:ATP binding"/>
    <property type="evidence" value="ECO:0007669"/>
    <property type="project" value="InterPro"/>
</dbReference>
<keyword evidence="3" id="KW-0347">Helicase</keyword>
<dbReference type="InterPro" id="IPR011545">
    <property type="entry name" value="DEAD/DEAH_box_helicase_dom"/>
</dbReference>
<dbReference type="EMBL" id="CP065937">
    <property type="protein sequence ID" value="QQA60571.1"/>
    <property type="molecule type" value="Genomic_DNA"/>
</dbReference>
<keyword evidence="3" id="KW-0378">Hydrolase</keyword>
<sequence length="67" mass="7429">MDDLRDKLISSQLVNAVNVPAPFAHQLTAWRVILEQKKSMLVSSGTGSGKTECFMVPVLEDLIRQQS</sequence>
<organism evidence="3">
    <name type="scientific">Aeromonas caviae</name>
    <name type="common">Aeromonas punctata</name>
    <dbReference type="NCBI Taxonomy" id="648"/>
    <lineage>
        <taxon>Bacteria</taxon>
        <taxon>Pseudomonadati</taxon>
        <taxon>Pseudomonadota</taxon>
        <taxon>Gammaproteobacteria</taxon>
        <taxon>Aeromonadales</taxon>
        <taxon>Aeromonadaceae</taxon>
        <taxon>Aeromonas</taxon>
    </lineage>
</organism>
<gene>
    <name evidence="2" type="ORF">JC965_21320</name>
    <name evidence="3" type="ORF">JC965_25815</name>
</gene>
<keyword evidence="3" id="KW-0547">Nucleotide-binding</keyword>
<name>A0A7T3X2F6_AERCA</name>
<dbReference type="InterPro" id="IPR027417">
    <property type="entry name" value="P-loop_NTPase"/>
</dbReference>
<reference evidence="3" key="1">
    <citation type="submission" date="2020-12" db="EMBL/GenBank/DDBJ databases">
        <title>GES Beta-lactamases isolated from hospital effluents in Brazil.</title>
        <authorList>
            <person name="Conte D."/>
            <person name="Mesa D."/>
            <person name="Palmeiro J.K."/>
            <person name="Dalla-Costa L.M."/>
        </authorList>
    </citation>
    <scope>NUCLEOTIDE SEQUENCE [LARGE SCALE GENOMIC DNA]</scope>
    <source>
        <strain evidence="3">Aero21</strain>
    </source>
</reference>
<dbReference type="Gene3D" id="3.40.50.300">
    <property type="entry name" value="P-loop containing nucleotide triphosphate hydrolases"/>
    <property type="match status" value="1"/>
</dbReference>
<dbReference type="SUPFAM" id="SSF52540">
    <property type="entry name" value="P-loop containing nucleoside triphosphate hydrolases"/>
    <property type="match status" value="1"/>
</dbReference>
<dbReference type="Pfam" id="PF00270">
    <property type="entry name" value="DEAD"/>
    <property type="match status" value="1"/>
</dbReference>
<feature type="domain" description="DEAD/DEAH-box helicase" evidence="1">
    <location>
        <begin position="25"/>
        <end position="64"/>
    </location>
</feature>
<dbReference type="GO" id="GO:0004386">
    <property type="term" value="F:helicase activity"/>
    <property type="evidence" value="ECO:0007669"/>
    <property type="project" value="UniProtKB-KW"/>
</dbReference>
<evidence type="ECO:0000313" key="2">
    <source>
        <dbReference type="EMBL" id="QQA60571.1"/>
    </source>
</evidence>
<dbReference type="EMBL" id="CP065937">
    <property type="protein sequence ID" value="QQA60967.1"/>
    <property type="molecule type" value="Genomic_DNA"/>
</dbReference>
<evidence type="ECO:0000313" key="3">
    <source>
        <dbReference type="EMBL" id="QQA60967.1"/>
    </source>
</evidence>
<evidence type="ECO:0000259" key="1">
    <source>
        <dbReference type="Pfam" id="PF00270"/>
    </source>
</evidence>
<proteinExistence type="predicted"/>
<keyword evidence="3" id="KW-0067">ATP-binding</keyword>
<dbReference type="GO" id="GO:0003676">
    <property type="term" value="F:nucleic acid binding"/>
    <property type="evidence" value="ECO:0007669"/>
    <property type="project" value="InterPro"/>
</dbReference>
<dbReference type="AlphaFoldDB" id="A0A7T3X2F6"/>
<accession>A0A7T3X2F6</accession>
<protein>
    <submittedName>
        <fullName evidence="3">DEAD/DEAH box helicase</fullName>
    </submittedName>
</protein>